<dbReference type="Gene3D" id="3.40.50.2000">
    <property type="entry name" value="Glycogen Phosphorylase B"/>
    <property type="match status" value="1"/>
</dbReference>
<feature type="domain" description="Glycosyltransferase 2-like" evidence="1">
    <location>
        <begin position="561"/>
        <end position="685"/>
    </location>
</feature>
<dbReference type="OrthoDB" id="9816564at2"/>
<dbReference type="InterPro" id="IPR029044">
    <property type="entry name" value="Nucleotide-diphossugar_trans"/>
</dbReference>
<reference evidence="2 3" key="1">
    <citation type="submission" date="2019-04" db="EMBL/GenBank/DDBJ databases">
        <title>Azoarcus rhizosphaerae sp. nov. isolated from rhizosphere of Ficus religiosa.</title>
        <authorList>
            <person name="Lin S.-Y."/>
            <person name="Hameed A."/>
            <person name="Hsu Y.-H."/>
            <person name="Young C.-C."/>
        </authorList>
    </citation>
    <scope>NUCLEOTIDE SEQUENCE [LARGE SCALE GENOMIC DNA]</scope>
    <source>
        <strain evidence="2 3">CC-YHH848</strain>
    </source>
</reference>
<dbReference type="RefSeq" id="WP_136383337.1">
    <property type="nucleotide sequence ID" value="NZ_SSOD01000002.1"/>
</dbReference>
<keyword evidence="2" id="KW-0808">Transferase</keyword>
<dbReference type="AlphaFoldDB" id="A0A4V3WBQ9"/>
<dbReference type="Gene3D" id="3.90.550.10">
    <property type="entry name" value="Spore Coat Polysaccharide Biosynthesis Protein SpsA, Chain A"/>
    <property type="match status" value="2"/>
</dbReference>
<dbReference type="SUPFAM" id="SSF53448">
    <property type="entry name" value="Nucleotide-diphospho-sugar transferases"/>
    <property type="match status" value="2"/>
</dbReference>
<dbReference type="Pfam" id="PF00535">
    <property type="entry name" value="Glycos_transf_2"/>
    <property type="match status" value="1"/>
</dbReference>
<evidence type="ECO:0000259" key="1">
    <source>
        <dbReference type="Pfam" id="PF00535"/>
    </source>
</evidence>
<accession>A0A4V3WBQ9</accession>
<proteinExistence type="predicted"/>
<evidence type="ECO:0000313" key="2">
    <source>
        <dbReference type="EMBL" id="THF64146.1"/>
    </source>
</evidence>
<dbReference type="PANTHER" id="PTHR43179">
    <property type="entry name" value="RHAMNOSYLTRANSFERASE WBBL"/>
    <property type="match status" value="1"/>
</dbReference>
<name>A0A4V3WBQ9_9RHOO</name>
<sequence>MNQVHPYYIVAPDYRDNSAGVQVLHRLCDILNATRCDAYIVGAEVFDPGLRTPPLDDTTAARHRRQGKIPIAVYSDVVTGNPLNAPVCVRYMLNRDGVIEENPIGAGTEDLFFYYARAFTPNTDEEFDYLILITYDLDLFKPDPQREKNGPLLYLNRIPPSAVDFSTLPDNIEVLSNRNPLSLPDLAEKLQSATVLYSYEMSGTCTLAMLCGCPVVAMTLPGYEKFGLSKQTLQIFYGNCGYAMADAEDELKVARKSLPFIRQGILNCERKFQSQLRVFIDKTQHKASELARHKPPSLLRHNAYQDWIAARRFSADDVLRHELTSARLADPPDFHIAVVDEGNDARELARTLRSLAGQHYPHIFVSVSSPLPAPEGSNPRRLEWLRGEHVWASADLALRKARPDAWVGLMRAGDALAQHALSALAEYLDEHAGLSAIYTDEDILEAFGTRHSPRFKPDFDPRLLRDSGYTGGLLLAKNEVWRAAGGWRHLPGYEDEFDLALRLAEFVPAASFGHFADVLYHRGSGHPALKNTAGPHVVDAPQSPVPDAPEARSEPGVPLVSILIPTRDQLPALQRCIETLFEQTQDTPFELILVDHDSSEADAVAFLSGLPAVAPDRIQVVKAHGDFNFSALINLAARHGRGEFLLLLNNDTAALHPEWLPALLAEMKDPEVGIVAPRMVFPDGRIQHAGAVLGLSCAADYPWVGASMDDPGYLGLLAHAHTVSAVSGAALLIRRTLFDTLGGMDEHYAIAYGDIDLCLRAAQAGFRCIWTPQATLLHEAGQTLKSVFATPQAVEAAQRRFQEARRTLLKRWLPQLARDPAYNINLSLNSRRFELEADPVLQPFGPAAARPRVLALPADDSGSGIYRVCLPAGAATEKDLAAVRIAAGYPAPVQFERLGIQTLFSQRQVDDNHLHALAELHDLLPGLRVVMDFDDLLTAVSPHSYHHRTMWKDMPQRLRALGGMIDCLTVSTAPLAEEMLAYHADVRHIPNGIDPRLWVPGPVPVRAGGAKLRVGWAGGISHAGDLKQIEKVVAELADEVDWIFLGMTLDSLQPYVTEFHLGVPFADYPRKLAELDLDLAIAPLELNRFNECKSNLRLLEYGALGIPVVATDILPYRCGLPVTLVDNRPQSWLRAIRERIGERDALQRDGAILREAVLRDWTLEKTLPAWVSAWTG</sequence>
<gene>
    <name evidence="2" type="ORF">E6O51_02135</name>
</gene>
<dbReference type="SUPFAM" id="SSF53756">
    <property type="entry name" value="UDP-Glycosyltransferase/glycogen phosphorylase"/>
    <property type="match status" value="1"/>
</dbReference>
<protein>
    <submittedName>
        <fullName evidence="2">Glycosyltransferase</fullName>
    </submittedName>
</protein>
<evidence type="ECO:0000313" key="3">
    <source>
        <dbReference type="Proteomes" id="UP000307956"/>
    </source>
</evidence>
<comment type="caution">
    <text evidence="2">The sequence shown here is derived from an EMBL/GenBank/DDBJ whole genome shotgun (WGS) entry which is preliminary data.</text>
</comment>
<dbReference type="EMBL" id="SSOD01000002">
    <property type="protein sequence ID" value="THF64146.1"/>
    <property type="molecule type" value="Genomic_DNA"/>
</dbReference>
<dbReference type="InterPro" id="IPR001173">
    <property type="entry name" value="Glyco_trans_2-like"/>
</dbReference>
<dbReference type="PANTHER" id="PTHR43179:SF7">
    <property type="entry name" value="RHAMNOSYLTRANSFERASE WBBL"/>
    <property type="match status" value="1"/>
</dbReference>
<organism evidence="2 3">
    <name type="scientific">Pseudothauera rhizosphaerae</name>
    <dbReference type="NCBI Taxonomy" id="2565932"/>
    <lineage>
        <taxon>Bacteria</taxon>
        <taxon>Pseudomonadati</taxon>
        <taxon>Pseudomonadota</taxon>
        <taxon>Betaproteobacteria</taxon>
        <taxon>Rhodocyclales</taxon>
        <taxon>Zoogloeaceae</taxon>
        <taxon>Pseudothauera</taxon>
    </lineage>
</organism>
<dbReference type="Proteomes" id="UP000307956">
    <property type="component" value="Unassembled WGS sequence"/>
</dbReference>
<dbReference type="CDD" id="cd04186">
    <property type="entry name" value="GT_2_like_c"/>
    <property type="match status" value="1"/>
</dbReference>
<dbReference type="GO" id="GO:0016740">
    <property type="term" value="F:transferase activity"/>
    <property type="evidence" value="ECO:0007669"/>
    <property type="project" value="UniProtKB-KW"/>
</dbReference>
<keyword evidence="3" id="KW-1185">Reference proteome</keyword>